<dbReference type="PROSITE" id="PS50267">
    <property type="entry name" value="NA_NEUROTRAN_SYMP_3"/>
    <property type="match status" value="1"/>
</dbReference>
<evidence type="ECO:0000256" key="3">
    <source>
        <dbReference type="ARBA" id="ARBA00022448"/>
    </source>
</evidence>
<evidence type="ECO:0000313" key="11">
    <source>
        <dbReference type="Proteomes" id="UP001321473"/>
    </source>
</evidence>
<proteinExistence type="inferred from homology"/>
<dbReference type="GO" id="GO:0005283">
    <property type="term" value="F:amino acid:sodium symporter activity"/>
    <property type="evidence" value="ECO:0007669"/>
    <property type="project" value="TreeGrafter"/>
</dbReference>
<comment type="caution">
    <text evidence="10">The sequence shown here is derived from an EMBL/GenBank/DDBJ whole genome shotgun (WGS) entry which is preliminary data.</text>
</comment>
<dbReference type="GO" id="GO:0089718">
    <property type="term" value="P:amino acid import across plasma membrane"/>
    <property type="evidence" value="ECO:0007669"/>
    <property type="project" value="TreeGrafter"/>
</dbReference>
<dbReference type="AlphaFoldDB" id="A0AAQ4FLN3"/>
<sequence length="659" mass="73006">MDAQQEKFASRLEFICSCIGYSVGLGNLWRFPYVAYKNGGSAFLVPYVVINVLIGRPIYYVELLMGQFCSHGPLGAFRISPMFQGLVAFFATKAQRIAQGNAFGMMWGAFVTTIYYQMIITYAVLYLYHSFKRPLPWTDCFDWWGVPLDGCFARRRLSHVCGNIRKSLVLAGINDTTADDAVVVTYAGRSVLLSQSEYVSRFAGCVDANASSVDVFFNRVVLNASSSFQQVGFVQPDLAICYAICWTIVFIIIFKGIKVAGKVVLVTATAPYVILSVLLIRGLTLPGASIGLKYLFMPRWNTLYNPDVWRAATEQVFYSLSIGTGGLLVYGGYQPFRADISSSVKFICLVDFLTSTFASLVVFSVLGNMAYTLELPITDVIAAGPGLAFVTYPEALSLIPFPNLWAVLFFAMLFFLGIDSQMGNCEFLTNSIQELFPFFAMRRTMAAFMYCSFCFLIGLALTTQAGLYVLTILDNYLGALIVLFTCLGEALIVAWVYGMDRFCFDVTFMSGACPSYFVYVAFKYCAPAVLGSFLTYSLYSLPRSNVGEYLLPLWADLYGWVLAAVGLAPLLIIAVVKLAQCGFSWRRASSPEDDWGPSEARYRQLYREQLCEAGFAQLYYRIVPVTTPRAATMGPRRPLSPSAEVKGYGAVGEPFKGPF</sequence>
<name>A0AAQ4FLN3_AMBAM</name>
<evidence type="ECO:0000256" key="9">
    <source>
        <dbReference type="SAM" id="Phobius"/>
    </source>
</evidence>
<comment type="similarity">
    <text evidence="2">Belongs to the sodium:neurotransmitter symporter (SNF) (TC 2.A.22) family.</text>
</comment>
<evidence type="ECO:0000256" key="5">
    <source>
        <dbReference type="ARBA" id="ARBA00022847"/>
    </source>
</evidence>
<keyword evidence="11" id="KW-1185">Reference proteome</keyword>
<evidence type="ECO:0000256" key="4">
    <source>
        <dbReference type="ARBA" id="ARBA00022692"/>
    </source>
</evidence>
<feature type="transmembrane region" description="Helical" evidence="9">
    <location>
        <begin position="516"/>
        <end position="537"/>
    </location>
</feature>
<feature type="binding site" evidence="8">
    <location>
        <position position="416"/>
    </location>
    <ligand>
        <name>Na(+)</name>
        <dbReference type="ChEBI" id="CHEBI:29101"/>
        <label>1</label>
    </ligand>
</feature>
<accession>A0AAQ4FLN3</accession>
<feature type="transmembrane region" description="Helical" evidence="9">
    <location>
        <begin position="103"/>
        <end position="128"/>
    </location>
</feature>
<evidence type="ECO:0000313" key="10">
    <source>
        <dbReference type="EMBL" id="KAK8787655.1"/>
    </source>
</evidence>
<evidence type="ECO:0000256" key="6">
    <source>
        <dbReference type="ARBA" id="ARBA00022989"/>
    </source>
</evidence>
<dbReference type="GO" id="GO:0015179">
    <property type="term" value="F:L-amino acid transmembrane transporter activity"/>
    <property type="evidence" value="ECO:0007669"/>
    <property type="project" value="TreeGrafter"/>
</dbReference>
<evidence type="ECO:0008006" key="12">
    <source>
        <dbReference type="Google" id="ProtNLM"/>
    </source>
</evidence>
<dbReference type="PRINTS" id="PR00176">
    <property type="entry name" value="NANEUSMPORT"/>
</dbReference>
<evidence type="ECO:0000256" key="2">
    <source>
        <dbReference type="ARBA" id="ARBA00006459"/>
    </source>
</evidence>
<keyword evidence="8" id="KW-0915">Sodium</keyword>
<organism evidence="10 11">
    <name type="scientific">Amblyomma americanum</name>
    <name type="common">Lone star tick</name>
    <dbReference type="NCBI Taxonomy" id="6943"/>
    <lineage>
        <taxon>Eukaryota</taxon>
        <taxon>Metazoa</taxon>
        <taxon>Ecdysozoa</taxon>
        <taxon>Arthropoda</taxon>
        <taxon>Chelicerata</taxon>
        <taxon>Arachnida</taxon>
        <taxon>Acari</taxon>
        <taxon>Parasitiformes</taxon>
        <taxon>Ixodida</taxon>
        <taxon>Ixodoidea</taxon>
        <taxon>Ixodidae</taxon>
        <taxon>Amblyomminae</taxon>
        <taxon>Amblyomma</taxon>
    </lineage>
</organism>
<protein>
    <recommendedName>
        <fullName evidence="12">Transporter</fullName>
    </recommendedName>
</protein>
<evidence type="ECO:0000256" key="1">
    <source>
        <dbReference type="ARBA" id="ARBA00004141"/>
    </source>
</evidence>
<dbReference type="InterPro" id="IPR037272">
    <property type="entry name" value="SNS_sf"/>
</dbReference>
<dbReference type="GO" id="GO:0005886">
    <property type="term" value="C:plasma membrane"/>
    <property type="evidence" value="ECO:0007669"/>
    <property type="project" value="TreeGrafter"/>
</dbReference>
<feature type="transmembrane region" description="Helical" evidence="9">
    <location>
        <begin position="447"/>
        <end position="470"/>
    </location>
</feature>
<dbReference type="InterPro" id="IPR000175">
    <property type="entry name" value="Na/ntran_symport"/>
</dbReference>
<keyword evidence="5" id="KW-0769">Symport</keyword>
<feature type="transmembrane region" description="Helical" evidence="9">
    <location>
        <begin position="476"/>
        <end position="496"/>
    </location>
</feature>
<dbReference type="Proteomes" id="UP001321473">
    <property type="component" value="Unassembled WGS sequence"/>
</dbReference>
<dbReference type="EMBL" id="JARKHS020001605">
    <property type="protein sequence ID" value="KAK8787655.1"/>
    <property type="molecule type" value="Genomic_DNA"/>
</dbReference>
<feature type="transmembrane region" description="Helical" evidence="9">
    <location>
        <begin position="557"/>
        <end position="579"/>
    </location>
</feature>
<feature type="binding site" evidence="8">
    <location>
        <position position="27"/>
    </location>
    <ligand>
        <name>Na(+)</name>
        <dbReference type="ChEBI" id="CHEBI:29101"/>
        <label>1</label>
    </ligand>
</feature>
<dbReference type="GO" id="GO:0015187">
    <property type="term" value="F:glycine transmembrane transporter activity"/>
    <property type="evidence" value="ECO:0007669"/>
    <property type="project" value="TreeGrafter"/>
</dbReference>
<feature type="binding site" evidence="8">
    <location>
        <position position="319"/>
    </location>
    <ligand>
        <name>Na(+)</name>
        <dbReference type="ChEBI" id="CHEBI:29101"/>
        <label>1</label>
    </ligand>
</feature>
<keyword evidence="3" id="KW-0813">Transport</keyword>
<comment type="subcellular location">
    <subcellularLocation>
        <location evidence="1">Membrane</location>
        <topology evidence="1">Multi-pass membrane protein</topology>
    </subcellularLocation>
</comment>
<feature type="binding site" evidence="8">
    <location>
        <position position="420"/>
    </location>
    <ligand>
        <name>Na(+)</name>
        <dbReference type="ChEBI" id="CHEBI:29101"/>
        <label>1</label>
    </ligand>
</feature>
<dbReference type="PANTHER" id="PTHR11616">
    <property type="entry name" value="SODIUM/CHLORIDE DEPENDENT TRANSPORTER"/>
    <property type="match status" value="1"/>
</dbReference>
<feature type="transmembrane region" description="Helical" evidence="9">
    <location>
        <begin position="72"/>
        <end position="91"/>
    </location>
</feature>
<keyword evidence="4 9" id="KW-0812">Transmembrane</keyword>
<feature type="transmembrane region" description="Helical" evidence="9">
    <location>
        <begin position="41"/>
        <end position="60"/>
    </location>
</feature>
<feature type="transmembrane region" description="Helical" evidence="9">
    <location>
        <begin position="345"/>
        <end position="366"/>
    </location>
</feature>
<dbReference type="SUPFAM" id="SSF161070">
    <property type="entry name" value="SNF-like"/>
    <property type="match status" value="1"/>
</dbReference>
<feature type="transmembrane region" description="Helical" evidence="9">
    <location>
        <begin position="263"/>
        <end position="296"/>
    </location>
</feature>
<gene>
    <name evidence="10" type="ORF">V5799_022567</name>
</gene>
<feature type="binding site" evidence="8">
    <location>
        <position position="20"/>
    </location>
    <ligand>
        <name>Na(+)</name>
        <dbReference type="ChEBI" id="CHEBI:29101"/>
        <label>1</label>
    </ligand>
</feature>
<feature type="binding site" evidence="8">
    <location>
        <position position="23"/>
    </location>
    <ligand>
        <name>Na(+)</name>
        <dbReference type="ChEBI" id="CHEBI:29101"/>
        <label>1</label>
    </ligand>
</feature>
<feature type="transmembrane region" description="Helical" evidence="9">
    <location>
        <begin position="395"/>
        <end position="418"/>
    </location>
</feature>
<evidence type="ECO:0000256" key="7">
    <source>
        <dbReference type="ARBA" id="ARBA00023136"/>
    </source>
</evidence>
<dbReference type="GO" id="GO:0046872">
    <property type="term" value="F:metal ion binding"/>
    <property type="evidence" value="ECO:0007669"/>
    <property type="project" value="UniProtKB-KW"/>
</dbReference>
<keyword evidence="8" id="KW-0479">Metal-binding</keyword>
<feature type="binding site" evidence="8">
    <location>
        <position position="419"/>
    </location>
    <ligand>
        <name>Na(+)</name>
        <dbReference type="ChEBI" id="CHEBI:29101"/>
        <label>1</label>
    </ligand>
</feature>
<feature type="transmembrane region" description="Helical" evidence="9">
    <location>
        <begin position="233"/>
        <end position="254"/>
    </location>
</feature>
<dbReference type="Pfam" id="PF00209">
    <property type="entry name" value="SNF"/>
    <property type="match status" value="1"/>
</dbReference>
<reference evidence="10 11" key="1">
    <citation type="journal article" date="2023" name="Arcadia Sci">
        <title>De novo assembly of a long-read Amblyomma americanum tick genome.</title>
        <authorList>
            <person name="Chou S."/>
            <person name="Poskanzer K.E."/>
            <person name="Rollins M."/>
            <person name="Thuy-Boun P.S."/>
        </authorList>
    </citation>
    <scope>NUCLEOTIDE SEQUENCE [LARGE SCALE GENOMIC DNA]</scope>
    <source>
        <strain evidence="10">F_SG_1</strain>
        <tissue evidence="10">Salivary glands</tissue>
    </source>
</reference>
<keyword evidence="6 9" id="KW-1133">Transmembrane helix</keyword>
<feature type="transmembrane region" description="Helical" evidence="9">
    <location>
        <begin position="316"/>
        <end position="333"/>
    </location>
</feature>
<evidence type="ECO:0000256" key="8">
    <source>
        <dbReference type="PIRSR" id="PIRSR600175-1"/>
    </source>
</evidence>
<dbReference type="PANTHER" id="PTHR11616:SF236">
    <property type="entry name" value="TRANSPORTER"/>
    <property type="match status" value="1"/>
</dbReference>
<keyword evidence="7 9" id="KW-0472">Membrane</keyword>